<gene>
    <name evidence="4" type="ORF">CQA58_06175</name>
</gene>
<dbReference type="AlphaFoldDB" id="A0A3D8IYR6"/>
<name>A0A3D8IYR6_9HELI</name>
<evidence type="ECO:0000256" key="2">
    <source>
        <dbReference type="ARBA" id="ARBA00023043"/>
    </source>
</evidence>
<dbReference type="EMBL" id="NXLV01000012">
    <property type="protein sequence ID" value="RDU70193.1"/>
    <property type="molecule type" value="Genomic_DNA"/>
</dbReference>
<evidence type="ECO:0000256" key="1">
    <source>
        <dbReference type="ARBA" id="ARBA00022737"/>
    </source>
</evidence>
<dbReference type="PROSITE" id="PS50297">
    <property type="entry name" value="ANK_REP_REGION"/>
    <property type="match status" value="2"/>
</dbReference>
<sequence length="218" mass="24345">MITTQKITEGDIIKALQKGDVAFFQAHQIDGDYRIVNPEFDGDTLFLSSLADSNSELYLYFLEQGANLFSPNSLGENALHSIAFSKDSQRLKHILKANLSCIEMLNNTAISGETPLHYSILFENMGYFDALIELGAEVNCTDNEGCSPLHLACMIKLDDEKDNLHIVKTLLERGANPLLKTKLGNYPLALAINNDLYRVAKLLWEYQIANKDISLKDS</sequence>
<dbReference type="PROSITE" id="PS50088">
    <property type="entry name" value="ANK_REPEAT"/>
    <property type="match status" value="2"/>
</dbReference>
<organism evidence="4 5">
    <name type="scientific">Helicobacter brantae</name>
    <dbReference type="NCBI Taxonomy" id="375927"/>
    <lineage>
        <taxon>Bacteria</taxon>
        <taxon>Pseudomonadati</taxon>
        <taxon>Campylobacterota</taxon>
        <taxon>Epsilonproteobacteria</taxon>
        <taxon>Campylobacterales</taxon>
        <taxon>Helicobacteraceae</taxon>
        <taxon>Helicobacter</taxon>
    </lineage>
</organism>
<evidence type="ECO:0000313" key="5">
    <source>
        <dbReference type="Proteomes" id="UP000257045"/>
    </source>
</evidence>
<dbReference type="InterPro" id="IPR036770">
    <property type="entry name" value="Ankyrin_rpt-contain_sf"/>
</dbReference>
<dbReference type="PANTHER" id="PTHR24198:SF165">
    <property type="entry name" value="ANKYRIN REPEAT-CONTAINING PROTEIN-RELATED"/>
    <property type="match status" value="1"/>
</dbReference>
<keyword evidence="2 3" id="KW-0040">ANK repeat</keyword>
<evidence type="ECO:0000313" key="4">
    <source>
        <dbReference type="EMBL" id="RDU70193.1"/>
    </source>
</evidence>
<comment type="caution">
    <text evidence="4">The sequence shown here is derived from an EMBL/GenBank/DDBJ whole genome shotgun (WGS) entry which is preliminary data.</text>
</comment>
<feature type="repeat" description="ANK" evidence="3">
    <location>
        <begin position="111"/>
        <end position="143"/>
    </location>
</feature>
<dbReference type="Proteomes" id="UP000257045">
    <property type="component" value="Unassembled WGS sequence"/>
</dbReference>
<dbReference type="SUPFAM" id="SSF48403">
    <property type="entry name" value="Ankyrin repeat"/>
    <property type="match status" value="1"/>
</dbReference>
<dbReference type="Pfam" id="PF00023">
    <property type="entry name" value="Ank"/>
    <property type="match status" value="2"/>
</dbReference>
<evidence type="ECO:0000256" key="3">
    <source>
        <dbReference type="PROSITE-ProRule" id="PRU00023"/>
    </source>
</evidence>
<dbReference type="InterPro" id="IPR002110">
    <property type="entry name" value="Ankyrin_rpt"/>
</dbReference>
<accession>A0A3D8IYR6</accession>
<keyword evidence="5" id="KW-1185">Reference proteome</keyword>
<reference evidence="4 5" key="1">
    <citation type="submission" date="2018-04" db="EMBL/GenBank/DDBJ databases">
        <title>Novel Campyloabacter and Helicobacter Species and Strains.</title>
        <authorList>
            <person name="Mannion A.J."/>
            <person name="Shen Z."/>
            <person name="Fox J.G."/>
        </authorList>
    </citation>
    <scope>NUCLEOTIDE SEQUENCE [LARGE SCALE GENOMIC DNA]</scope>
    <source>
        <strain evidence="4 5">MIT 04-9366</strain>
    </source>
</reference>
<dbReference type="RefSeq" id="WP_115569855.1">
    <property type="nucleotide sequence ID" value="NZ_NXLV01000012.1"/>
</dbReference>
<protein>
    <submittedName>
        <fullName evidence="4">Uncharacterized protein</fullName>
    </submittedName>
</protein>
<dbReference type="Gene3D" id="1.25.40.20">
    <property type="entry name" value="Ankyrin repeat-containing domain"/>
    <property type="match status" value="1"/>
</dbReference>
<feature type="repeat" description="ANK" evidence="3">
    <location>
        <begin position="144"/>
        <end position="182"/>
    </location>
</feature>
<dbReference type="OrthoDB" id="5325400at2"/>
<dbReference type="SMART" id="SM00248">
    <property type="entry name" value="ANK"/>
    <property type="match status" value="5"/>
</dbReference>
<keyword evidence="1" id="KW-0677">Repeat</keyword>
<proteinExistence type="predicted"/>
<dbReference type="PANTHER" id="PTHR24198">
    <property type="entry name" value="ANKYRIN REPEAT AND PROTEIN KINASE DOMAIN-CONTAINING PROTEIN"/>
    <property type="match status" value="1"/>
</dbReference>